<evidence type="ECO:0000259" key="1">
    <source>
        <dbReference type="Pfam" id="PF14493"/>
    </source>
</evidence>
<comment type="caution">
    <text evidence="2">The sequence shown here is derived from an EMBL/GenBank/DDBJ whole genome shotgun (WGS) entry which is preliminary data.</text>
</comment>
<feature type="domain" description="Helicase Helix-turn-helix" evidence="1">
    <location>
        <begin position="255"/>
        <end position="343"/>
    </location>
</feature>
<dbReference type="Gene3D" id="1.10.10.10">
    <property type="entry name" value="Winged helix-like DNA-binding domain superfamily/Winged helix DNA-binding domain"/>
    <property type="match status" value="1"/>
</dbReference>
<sequence length="354" mass="41629">MILKWILLTCYKHLNGERTTSSIFHLLKGKRSIQTVQDAHIYKLDQYYGIHKRIKKVDIDAVTQELLRAGYIQHHAVNESSFIITGPGIEWLEKHTIDIFFKGLMYYEKSDVFLDRLLLLIQTLTNSKENNFSFIPIVENPKVEFWVKQIYRKVKGKEASFLRNLYNELHIILNQFPDKEAEIFVDRLTAYKNFGLSLFQLAEKHQITEDDAHLVHTSSIHRILEKVENDSIEFPVLSLFLKGLSNEMMSQITISAKETYQLLQSGYTIEQIAFTRRLRENTINDHIVEIALYLDDFPIWNYVKEQEQTEILQAINQAKSHKLKEIKSRVSEHINYFQIRLVLAMQARLQKQGD</sequence>
<gene>
    <name evidence="2" type="ORF">D8M06_02485</name>
</gene>
<evidence type="ECO:0000313" key="2">
    <source>
        <dbReference type="EMBL" id="RKQ37691.1"/>
    </source>
</evidence>
<dbReference type="AlphaFoldDB" id="A0A495ACJ5"/>
<reference evidence="2 3" key="1">
    <citation type="journal article" date="2016" name="Int. J. Syst. Evol. Microbiol.">
        <title>Oceanobacillus halophilus sp. nov., a novel moderately halophilic bacterium from a hypersaline lake.</title>
        <authorList>
            <person name="Amoozegar M.A."/>
            <person name="Bagheri M."/>
            <person name="Makhdoumi A."/>
            <person name="Nikou M.M."/>
            <person name="Fazeli S.A.S."/>
            <person name="Schumann P."/>
            <person name="Sproer C."/>
            <person name="Sanchez-Porro C."/>
            <person name="Ventosa A."/>
        </authorList>
    </citation>
    <scope>NUCLEOTIDE SEQUENCE [LARGE SCALE GENOMIC DNA]</scope>
    <source>
        <strain evidence="2 3">DSM 23996</strain>
    </source>
</reference>
<dbReference type="EMBL" id="RBZP01000001">
    <property type="protein sequence ID" value="RKQ37691.1"/>
    <property type="molecule type" value="Genomic_DNA"/>
</dbReference>
<dbReference type="OrthoDB" id="2354672at2"/>
<protein>
    <recommendedName>
        <fullName evidence="1">Helicase Helix-turn-helix domain-containing protein</fullName>
    </recommendedName>
</protein>
<dbReference type="InterPro" id="IPR036388">
    <property type="entry name" value="WH-like_DNA-bd_sf"/>
</dbReference>
<name>A0A495ACJ5_9BACI</name>
<dbReference type="Pfam" id="PF14493">
    <property type="entry name" value="HTH_40"/>
    <property type="match status" value="1"/>
</dbReference>
<proteinExistence type="predicted"/>
<dbReference type="RefSeq" id="WP_121202768.1">
    <property type="nucleotide sequence ID" value="NZ_RBZP01000001.1"/>
</dbReference>
<dbReference type="PIRSF" id="PIRSF021350">
    <property type="entry name" value="UCP021350"/>
    <property type="match status" value="1"/>
</dbReference>
<evidence type="ECO:0000313" key="3">
    <source>
        <dbReference type="Proteomes" id="UP000269301"/>
    </source>
</evidence>
<accession>A0A495ACJ5</accession>
<dbReference type="InterPro" id="IPR029491">
    <property type="entry name" value="Helicase_HTH"/>
</dbReference>
<dbReference type="Proteomes" id="UP000269301">
    <property type="component" value="Unassembled WGS sequence"/>
</dbReference>
<dbReference type="InterPro" id="IPR008308">
    <property type="entry name" value="YpbB-like"/>
</dbReference>
<organism evidence="2 3">
    <name type="scientific">Oceanobacillus halophilus</name>
    <dbReference type="NCBI Taxonomy" id="930130"/>
    <lineage>
        <taxon>Bacteria</taxon>
        <taxon>Bacillati</taxon>
        <taxon>Bacillota</taxon>
        <taxon>Bacilli</taxon>
        <taxon>Bacillales</taxon>
        <taxon>Bacillaceae</taxon>
        <taxon>Oceanobacillus</taxon>
    </lineage>
</organism>
<keyword evidence="3" id="KW-1185">Reference proteome</keyword>